<dbReference type="PANTHER" id="PTHR22997:SF6">
    <property type="entry name" value="PIH1 DOMAIN-CONTAINING PROTEIN 2"/>
    <property type="match status" value="1"/>
</dbReference>
<dbReference type="PANTHER" id="PTHR22997">
    <property type="entry name" value="PIH1 DOMAIN-CONTAINING PROTEIN 1"/>
    <property type="match status" value="1"/>
</dbReference>
<comment type="similarity">
    <text evidence="1">Belongs to the PIH1 family.</text>
</comment>
<dbReference type="Pfam" id="PF18201">
    <property type="entry name" value="PIH1_CS"/>
    <property type="match status" value="1"/>
</dbReference>
<dbReference type="Proteomes" id="UP000823561">
    <property type="component" value="Chromosome 16"/>
</dbReference>
<feature type="region of interest" description="Disordered" evidence="3">
    <location>
        <begin position="163"/>
        <end position="226"/>
    </location>
</feature>
<keyword evidence="7" id="KW-1185">Reference proteome</keyword>
<accession>A0AAV6G3A9</accession>
<evidence type="ECO:0000259" key="4">
    <source>
        <dbReference type="Pfam" id="PF08190"/>
    </source>
</evidence>
<protein>
    <recommendedName>
        <fullName evidence="2">PIH1 domain-containing protein 2</fullName>
    </recommendedName>
</protein>
<evidence type="ECO:0000259" key="5">
    <source>
        <dbReference type="Pfam" id="PF18201"/>
    </source>
</evidence>
<evidence type="ECO:0000256" key="1">
    <source>
        <dbReference type="ARBA" id="ARBA00008511"/>
    </source>
</evidence>
<evidence type="ECO:0000313" key="7">
    <source>
        <dbReference type="Proteomes" id="UP000823561"/>
    </source>
</evidence>
<dbReference type="GO" id="GO:1990904">
    <property type="term" value="C:ribonucleoprotein complex"/>
    <property type="evidence" value="ECO:0007669"/>
    <property type="project" value="TreeGrafter"/>
</dbReference>
<reference evidence="6" key="1">
    <citation type="submission" date="2020-10" db="EMBL/GenBank/DDBJ databases">
        <title>Chromosome-scale genome assembly of the Allis shad, Alosa alosa.</title>
        <authorList>
            <person name="Margot Z."/>
            <person name="Christophe K."/>
            <person name="Cabau C."/>
            <person name="Louis A."/>
            <person name="Berthelot C."/>
            <person name="Parey E."/>
            <person name="Roest Crollius H."/>
            <person name="Montfort J."/>
            <person name="Robinson-Rechavi M."/>
            <person name="Bucao C."/>
            <person name="Bouchez O."/>
            <person name="Gislard M."/>
            <person name="Lluch J."/>
            <person name="Milhes M."/>
            <person name="Lampietro C."/>
            <person name="Lopez Roques C."/>
            <person name="Donnadieu C."/>
            <person name="Braasch I."/>
            <person name="Desvignes T."/>
            <person name="Postlethwait J."/>
            <person name="Bobe J."/>
            <person name="Guiguen Y."/>
        </authorList>
    </citation>
    <scope>NUCLEOTIDE SEQUENCE</scope>
    <source>
        <strain evidence="6">M-15738</strain>
        <tissue evidence="6">Blood</tissue>
    </source>
</reference>
<dbReference type="GO" id="GO:0006364">
    <property type="term" value="P:rRNA processing"/>
    <property type="evidence" value="ECO:0007669"/>
    <property type="project" value="TreeGrafter"/>
</dbReference>
<evidence type="ECO:0000313" key="6">
    <source>
        <dbReference type="EMBL" id="KAG5268366.1"/>
    </source>
</evidence>
<dbReference type="InterPro" id="IPR012981">
    <property type="entry name" value="PIH1_N"/>
</dbReference>
<dbReference type="AlphaFoldDB" id="A0AAV6G3A9"/>
<dbReference type="GO" id="GO:0000492">
    <property type="term" value="P:box C/D snoRNP assembly"/>
    <property type="evidence" value="ECO:0007669"/>
    <property type="project" value="TreeGrafter"/>
</dbReference>
<name>A0AAV6G3A9_9TELE</name>
<sequence>MEIPGAHNPVLQQVNQLWSMLDDMSLDSPESYRTFIEKQLRDGADFYSPPQPDSCIQVAILGPKRGVLYINVCSWKRVPAPSSTEHPVPVCGGRLDTHTEGKEQYSVLDVAFSPDVVVRAHGDPREMEQLHLLAVSFAQQQHGLSLAQGYTTLTTACKGSTQGVKDRLVSPRQPQQPVPPPAQPSPAPSLLQKISSLRGDEGMALEGTDDPPAGRVTLDLGGGGQPTKPGLIQVISSSESPLLPRPVHRLTLHSGTGATGDQGRPSSLELTIELPGVRSARECQLSISQDDVLLEVEDMYHLHLNLPKTVNEETATGAFNVRTHTLTLSVSVL</sequence>
<feature type="compositionally biased region" description="Pro residues" evidence="3">
    <location>
        <begin position="174"/>
        <end position="187"/>
    </location>
</feature>
<evidence type="ECO:0000256" key="2">
    <source>
        <dbReference type="ARBA" id="ARBA00040541"/>
    </source>
</evidence>
<dbReference type="InterPro" id="IPR041442">
    <property type="entry name" value="PIH1D1/2/3_CS-like"/>
</dbReference>
<dbReference type="GO" id="GO:0005737">
    <property type="term" value="C:cytoplasm"/>
    <property type="evidence" value="ECO:0007669"/>
    <property type="project" value="TreeGrafter"/>
</dbReference>
<feature type="domain" description="PIH1D1/2/3 CS-like" evidence="5">
    <location>
        <begin position="259"/>
        <end position="333"/>
    </location>
</feature>
<organism evidence="6 7">
    <name type="scientific">Alosa alosa</name>
    <name type="common">allis shad</name>
    <dbReference type="NCBI Taxonomy" id="278164"/>
    <lineage>
        <taxon>Eukaryota</taxon>
        <taxon>Metazoa</taxon>
        <taxon>Chordata</taxon>
        <taxon>Craniata</taxon>
        <taxon>Vertebrata</taxon>
        <taxon>Euteleostomi</taxon>
        <taxon>Actinopterygii</taxon>
        <taxon>Neopterygii</taxon>
        <taxon>Teleostei</taxon>
        <taxon>Clupei</taxon>
        <taxon>Clupeiformes</taxon>
        <taxon>Clupeoidei</taxon>
        <taxon>Clupeidae</taxon>
        <taxon>Alosa</taxon>
    </lineage>
</organism>
<evidence type="ECO:0000256" key="3">
    <source>
        <dbReference type="SAM" id="MobiDB-lite"/>
    </source>
</evidence>
<dbReference type="InterPro" id="IPR050734">
    <property type="entry name" value="PIH1/Kintoun_subfamily"/>
</dbReference>
<comment type="caution">
    <text evidence="6">The sequence shown here is derived from an EMBL/GenBank/DDBJ whole genome shotgun (WGS) entry which is preliminary data.</text>
</comment>
<dbReference type="EMBL" id="JADWDJ010000016">
    <property type="protein sequence ID" value="KAG5268366.1"/>
    <property type="molecule type" value="Genomic_DNA"/>
</dbReference>
<dbReference type="GO" id="GO:0097255">
    <property type="term" value="C:R2TP complex"/>
    <property type="evidence" value="ECO:0007669"/>
    <property type="project" value="TreeGrafter"/>
</dbReference>
<gene>
    <name evidence="6" type="ORF">AALO_G00211810</name>
</gene>
<proteinExistence type="inferred from homology"/>
<feature type="domain" description="PIH1 N-terminal" evidence="4">
    <location>
        <begin position="50"/>
        <end position="162"/>
    </location>
</feature>
<dbReference type="Pfam" id="PF08190">
    <property type="entry name" value="PIH1"/>
    <property type="match status" value="1"/>
</dbReference>